<reference evidence="2 4" key="1">
    <citation type="submission" date="2019-12" db="EMBL/GenBank/DDBJ databases">
        <title>Whole genome shotgun sequence of Streptomyces caniferus NBRC 15389.</title>
        <authorList>
            <person name="Ichikawa N."/>
            <person name="Kimura A."/>
            <person name="Kitahashi Y."/>
            <person name="Komaki H."/>
            <person name="Tamura T."/>
        </authorList>
    </citation>
    <scope>NUCLEOTIDE SEQUENCE [LARGE SCALE GENOMIC DNA]</scope>
    <source>
        <strain evidence="2 4">NBRC 15389</strain>
    </source>
</reference>
<feature type="domain" description="Trypsin-co-occurring" evidence="1">
    <location>
        <begin position="9"/>
        <end position="109"/>
    </location>
</feature>
<dbReference type="EMBL" id="BLIN01000005">
    <property type="protein sequence ID" value="GFE07557.1"/>
    <property type="molecule type" value="Genomic_DNA"/>
</dbReference>
<keyword evidence="5" id="KW-1185">Reference proteome</keyword>
<name>A0A640S919_9ACTN</name>
<evidence type="ECO:0000313" key="3">
    <source>
        <dbReference type="EMBL" id="WUS27463.1"/>
    </source>
</evidence>
<dbReference type="OrthoDB" id="3393229at2"/>
<sequence>MTEHDRTVGETVVVPVTQDGVRIQVFAGSAEAAVDGEETEIGARRPGLDQVISGLNAVARAVGEQARQSTASKVTLEFGCDIALESGSLVAAIGKASAKSAFKVTLEWDSTSA</sequence>
<dbReference type="Proteomes" id="UP000435837">
    <property type="component" value="Unassembled WGS sequence"/>
</dbReference>
<dbReference type="InterPro" id="IPR045794">
    <property type="entry name" value="Trypco1"/>
</dbReference>
<proteinExistence type="predicted"/>
<evidence type="ECO:0000313" key="5">
    <source>
        <dbReference type="Proteomes" id="UP001432292"/>
    </source>
</evidence>
<dbReference type="GeneID" id="96633349"/>
<accession>A0A640S919</accession>
<dbReference type="EMBL" id="CP108473">
    <property type="protein sequence ID" value="WUS27463.1"/>
    <property type="molecule type" value="Genomic_DNA"/>
</dbReference>
<dbReference type="RefSeq" id="WP_159477334.1">
    <property type="nucleotide sequence ID" value="NZ_BAAATH010000047.1"/>
</dbReference>
<evidence type="ECO:0000313" key="4">
    <source>
        <dbReference type="Proteomes" id="UP000435837"/>
    </source>
</evidence>
<gene>
    <name evidence="3" type="ORF">OG727_37155</name>
    <name evidence="2" type="ORF">Scani_38250</name>
</gene>
<dbReference type="Proteomes" id="UP001432292">
    <property type="component" value="Chromosome"/>
</dbReference>
<dbReference type="Pfam" id="PF19493">
    <property type="entry name" value="Trypco1"/>
    <property type="match status" value="1"/>
</dbReference>
<evidence type="ECO:0000313" key="2">
    <source>
        <dbReference type="EMBL" id="GFE07557.1"/>
    </source>
</evidence>
<organism evidence="2 4">
    <name type="scientific">Streptomyces caniferus</name>
    <dbReference type="NCBI Taxonomy" id="285557"/>
    <lineage>
        <taxon>Bacteria</taxon>
        <taxon>Bacillati</taxon>
        <taxon>Actinomycetota</taxon>
        <taxon>Actinomycetes</taxon>
        <taxon>Kitasatosporales</taxon>
        <taxon>Streptomycetaceae</taxon>
        <taxon>Streptomyces</taxon>
    </lineage>
</organism>
<dbReference type="AlphaFoldDB" id="A0A640S919"/>
<dbReference type="NCBIfam" id="NF041216">
    <property type="entry name" value="CU044_2847_fam"/>
    <property type="match status" value="1"/>
</dbReference>
<reference evidence="3" key="2">
    <citation type="submission" date="2022-10" db="EMBL/GenBank/DDBJ databases">
        <title>The complete genomes of actinobacterial strains from the NBC collection.</title>
        <authorList>
            <person name="Joergensen T.S."/>
            <person name="Alvarez Arevalo M."/>
            <person name="Sterndorff E.B."/>
            <person name="Faurdal D."/>
            <person name="Vuksanovic O."/>
            <person name="Mourched A.-S."/>
            <person name="Charusanti P."/>
            <person name="Shaw S."/>
            <person name="Blin K."/>
            <person name="Weber T."/>
        </authorList>
    </citation>
    <scope>NUCLEOTIDE SEQUENCE</scope>
    <source>
        <strain evidence="3">NBC_01256</strain>
    </source>
</reference>
<evidence type="ECO:0000259" key="1">
    <source>
        <dbReference type="Pfam" id="PF19493"/>
    </source>
</evidence>
<protein>
    <recommendedName>
        <fullName evidence="1">Trypsin-co-occurring domain-containing protein</fullName>
    </recommendedName>
</protein>